<dbReference type="Gene3D" id="3.40.50.300">
    <property type="entry name" value="P-loop containing nucleotide triphosphate hydrolases"/>
    <property type="match status" value="2"/>
</dbReference>
<dbReference type="PANTHER" id="PTHR47957">
    <property type="entry name" value="ATP-DEPENDENT HELICASE HRQ1"/>
    <property type="match status" value="1"/>
</dbReference>
<proteinExistence type="predicted"/>
<dbReference type="InterPro" id="IPR027417">
    <property type="entry name" value="P-loop_NTPase"/>
</dbReference>
<dbReference type="FunFam" id="3.40.50.300:FF:001137">
    <property type="entry name" value="DEAD/DEAH box helicase"/>
    <property type="match status" value="1"/>
</dbReference>
<keyword evidence="2" id="KW-0067">ATP-binding</keyword>
<evidence type="ECO:0000259" key="3">
    <source>
        <dbReference type="PROSITE" id="PS51192"/>
    </source>
</evidence>
<keyword evidence="6" id="KW-1185">Reference proteome</keyword>
<dbReference type="Pfam" id="PF00270">
    <property type="entry name" value="DEAD"/>
    <property type="match status" value="1"/>
</dbReference>
<dbReference type="GO" id="GO:0043138">
    <property type="term" value="F:3'-5' DNA helicase activity"/>
    <property type="evidence" value="ECO:0007669"/>
    <property type="project" value="TreeGrafter"/>
</dbReference>
<evidence type="ECO:0008006" key="7">
    <source>
        <dbReference type="Google" id="ProtNLM"/>
    </source>
</evidence>
<dbReference type="SMART" id="SM00490">
    <property type="entry name" value="HELICc"/>
    <property type="match status" value="1"/>
</dbReference>
<dbReference type="InterPro" id="IPR055227">
    <property type="entry name" value="HRQ1_WHD"/>
</dbReference>
<dbReference type="Pfam" id="PF00271">
    <property type="entry name" value="Helicase_C"/>
    <property type="match status" value="1"/>
</dbReference>
<dbReference type="Pfam" id="PF22982">
    <property type="entry name" value="WHD_HRQ1"/>
    <property type="match status" value="1"/>
</dbReference>
<dbReference type="InterPro" id="IPR022307">
    <property type="entry name" value="Helicase_put_actinobac"/>
</dbReference>
<evidence type="ECO:0000313" key="5">
    <source>
        <dbReference type="EMBL" id="BAC17115.1"/>
    </source>
</evidence>
<dbReference type="CDD" id="cd17923">
    <property type="entry name" value="DEXHc_Hrq1-like"/>
    <property type="match status" value="1"/>
</dbReference>
<dbReference type="SUPFAM" id="SSF52540">
    <property type="entry name" value="P-loop containing nucleoside triphosphate hydrolases"/>
    <property type="match status" value="1"/>
</dbReference>
<organism evidence="5 6">
    <name type="scientific">Corynebacterium efficiens (strain DSM 44549 / YS-314 / AJ 12310 / JCM 11189 / NBRC 100395)</name>
    <dbReference type="NCBI Taxonomy" id="196164"/>
    <lineage>
        <taxon>Bacteria</taxon>
        <taxon>Bacillati</taxon>
        <taxon>Actinomycetota</taxon>
        <taxon>Actinomycetes</taxon>
        <taxon>Mycobacteriales</taxon>
        <taxon>Corynebacteriaceae</taxon>
        <taxon>Corynebacterium</taxon>
    </lineage>
</organism>
<dbReference type="GO" id="GO:0003676">
    <property type="term" value="F:nucleic acid binding"/>
    <property type="evidence" value="ECO:0007669"/>
    <property type="project" value="InterPro"/>
</dbReference>
<dbReference type="PANTHER" id="PTHR47957:SF3">
    <property type="entry name" value="ATP-DEPENDENT HELICASE HRQ1"/>
    <property type="match status" value="1"/>
</dbReference>
<dbReference type="InterPro" id="IPR001650">
    <property type="entry name" value="Helicase_C-like"/>
</dbReference>
<keyword evidence="1" id="KW-0547">Nucleotide-binding</keyword>
<dbReference type="InterPro" id="IPR014001">
    <property type="entry name" value="Helicase_ATP-bd"/>
</dbReference>
<sequence length="898" mass="96265">MEKIPGSIPPSPTACGTSGDIWPLLFERQQFEMPTPASILASVKHYALKLRPADKSFTFPPPAIVISRLNLSFSRSAPLNAMTSGGDCPTTPDFENEKLPTMSGTDAHRSTAPSFGEDLSRIITRRHPESTLTHMVTLPARSARFTPWPRWVPAGLREQLGHRGVDKLYAHQAETAELAWAGHHVVVATGTSSGKSLGYQLPILATLATDPTACALYLTPTKALGSDQLNATTELIRATPELAGAGIHPAPYDGDTPTEARSGIRELSRFVFSNPDMVHASLLANHARWARVLRHLRFIVVDECHAYRGVFGAGISLVLRRLLRIAAHYGSHPTVILASATSTDPAIHASRLIGAPVRAVTDDGAPTGERTVMLWEPGFIEGAEGENGAPVRRAASTEAAHLMGTLIAEGARTLTFVRSRRQAEIVALRTQEELSLLGRPDFGARVAPYRAGYLAEDRRRLERMLDDGTLLGVATTNALELGIDVGGLDAVVTAGFPGTIASFWQQAGRAGRRGQGSLVILVARDEPMDTYLVHHPDALLKKPVEAAVFDPTNPHILRGHVYCAAAEQPLTEAEVEAFGAQDVVEQLTDEGFLRRRPRGWFAAHRPTGDLQDGQELTPDTAHQTVNLRGGSGSEFMIVDISDGRLLGTIDAARAMSQVHPGAVYLHQGEHFVIDELDIEEQLALARPENPEYTTFARSDTDIRITGSPGEDEVFNPGGGLWVANVAVEVTDRVTGYVTKLPDGTTLDATPLYLPPQQLNTRAVAYTIDPLALSAMGIAPADIPGALHAAEHAAIGMLPLLATCDRWDIGGVSTALHPDTGYPTVFVYDGMEGGAGFADCGFRRFGEWIEATFEAVRSCSCESGCPSCVQSPKCGNGNNPLDKAGAIKLLGAIVTLLQG</sequence>
<dbReference type="CDD" id="cd18797">
    <property type="entry name" value="SF2_C_Hrq"/>
    <property type="match status" value="1"/>
</dbReference>
<dbReference type="GO" id="GO:0005524">
    <property type="term" value="F:ATP binding"/>
    <property type="evidence" value="ECO:0007669"/>
    <property type="project" value="UniProtKB-KW"/>
</dbReference>
<dbReference type="AlphaFoldDB" id="Q8FSS7"/>
<evidence type="ECO:0000259" key="4">
    <source>
        <dbReference type="PROSITE" id="PS51194"/>
    </source>
</evidence>
<reference evidence="5 6" key="1">
    <citation type="journal article" date="2003" name="Genome Res.">
        <title>Comparative complete genome sequence analysis of the amino acid replacements responsible for the thermostability of Corynebacterium efficiens.</title>
        <authorList>
            <person name="Nishio Y."/>
            <person name="Nakamura Y."/>
            <person name="Kawarabayasi Y."/>
            <person name="Usuda Y."/>
            <person name="Kimura E."/>
            <person name="Sugimoto S."/>
            <person name="Matsui K."/>
            <person name="Yamagishi A."/>
            <person name="Kikuchi H."/>
            <person name="Ikeo K."/>
            <person name="Gojobori T."/>
        </authorList>
    </citation>
    <scope>NUCLEOTIDE SEQUENCE [LARGE SCALE GENOMIC DNA]</scope>
    <source>
        <strain evidence="6">DSM 44549 / YS-314 / AJ 12310 / JCM 11189 / NBRC 100395</strain>
    </source>
</reference>
<dbReference type="PROSITE" id="PS51192">
    <property type="entry name" value="HELICASE_ATP_BIND_1"/>
    <property type="match status" value="1"/>
</dbReference>
<dbReference type="GO" id="GO:0006289">
    <property type="term" value="P:nucleotide-excision repair"/>
    <property type="evidence" value="ECO:0007669"/>
    <property type="project" value="TreeGrafter"/>
</dbReference>
<dbReference type="PROSITE" id="PS51194">
    <property type="entry name" value="HELICASE_CTER"/>
    <property type="match status" value="1"/>
</dbReference>
<dbReference type="EMBL" id="BA000035">
    <property type="protein sequence ID" value="BAC17115.1"/>
    <property type="molecule type" value="Genomic_DNA"/>
</dbReference>
<dbReference type="Proteomes" id="UP000001409">
    <property type="component" value="Chromosome"/>
</dbReference>
<dbReference type="STRING" id="196164.gene:10740702"/>
<dbReference type="eggNOG" id="COG1061">
    <property type="taxonomic scope" value="Bacteria"/>
</dbReference>
<dbReference type="InterPro" id="IPR011545">
    <property type="entry name" value="DEAD/DEAH_box_helicase_dom"/>
</dbReference>
<evidence type="ECO:0000313" key="6">
    <source>
        <dbReference type="Proteomes" id="UP000001409"/>
    </source>
</evidence>
<name>Q8FSS7_COREF</name>
<dbReference type="InterPro" id="IPR018973">
    <property type="entry name" value="MZB"/>
</dbReference>
<dbReference type="SMART" id="SM00487">
    <property type="entry name" value="DEXDc"/>
    <property type="match status" value="1"/>
</dbReference>
<dbReference type="GO" id="GO:0036297">
    <property type="term" value="P:interstrand cross-link repair"/>
    <property type="evidence" value="ECO:0007669"/>
    <property type="project" value="TreeGrafter"/>
</dbReference>
<feature type="domain" description="Helicase ATP-binding" evidence="3">
    <location>
        <begin position="176"/>
        <end position="360"/>
    </location>
</feature>
<dbReference type="HOGENOM" id="CLU_000809_3_2_11"/>
<accession>Q8FSS7</accession>
<dbReference type="NCBIfam" id="TIGR03817">
    <property type="entry name" value="DECH_helic"/>
    <property type="match status" value="1"/>
</dbReference>
<dbReference type="KEGG" id="cef:CE0305"/>
<protein>
    <recommendedName>
        <fullName evidence="7">DEAD/DEAH box helicase</fullName>
    </recommendedName>
</protein>
<evidence type="ECO:0000256" key="1">
    <source>
        <dbReference type="ARBA" id="ARBA00022741"/>
    </source>
</evidence>
<dbReference type="eggNOG" id="COG1205">
    <property type="taxonomic scope" value="Bacteria"/>
</dbReference>
<evidence type="ECO:0000256" key="2">
    <source>
        <dbReference type="ARBA" id="ARBA00022840"/>
    </source>
</evidence>
<dbReference type="Pfam" id="PF09369">
    <property type="entry name" value="MZB"/>
    <property type="match status" value="1"/>
</dbReference>
<feature type="domain" description="Helicase C-terminal" evidence="4">
    <location>
        <begin position="398"/>
        <end position="555"/>
    </location>
</feature>